<feature type="compositionally biased region" description="Polar residues" evidence="1">
    <location>
        <begin position="173"/>
        <end position="186"/>
    </location>
</feature>
<dbReference type="VEuPathDB" id="FungiDB:G647_04448"/>
<protein>
    <submittedName>
        <fullName evidence="2">Uncharacterized protein</fullName>
    </submittedName>
</protein>
<reference evidence="3" key="1">
    <citation type="submission" date="2015-07" db="EMBL/GenBank/DDBJ databases">
        <authorList>
            <person name="Teixeira M.M."/>
            <person name="Souza R.C."/>
            <person name="Almeida L.G."/>
            <person name="Vicente V.A."/>
            <person name="de Hoog S."/>
            <person name="Bocca A.L."/>
            <person name="de Almeida S.R."/>
            <person name="Vasconcelos A.T."/>
            <person name="Felipe M.S."/>
        </authorList>
    </citation>
    <scope>NUCLEOTIDE SEQUENCE [LARGE SCALE GENOMIC DNA]</scope>
    <source>
        <strain evidence="3">KSF</strain>
    </source>
</reference>
<dbReference type="VEuPathDB" id="FungiDB:CLCR_11274"/>
<comment type="caution">
    <text evidence="2">The sequence shown here is derived from an EMBL/GenBank/DDBJ whole genome shotgun (WGS) entry which is preliminary data.</text>
</comment>
<dbReference type="EMBL" id="LGRB01000013">
    <property type="protein sequence ID" value="OCT47906.1"/>
    <property type="molecule type" value="Genomic_DNA"/>
</dbReference>
<dbReference type="OrthoDB" id="5315820at2759"/>
<evidence type="ECO:0000313" key="2">
    <source>
        <dbReference type="EMBL" id="OCT47906.1"/>
    </source>
</evidence>
<sequence>MPNRGPTLINLPPPPSDPATPSEMGPGTPNSTTTSLSALSVVAIKDGAMGHGGRGATASANTLEAERADRISRLAGLERVATSRPTPLGHLVPGAGGIYGQAFDNAPQFRERSTVGSASATGSVGGRTTWASGSIDYDVDKMSEDPDDGVSSTGGFSDEDKASLVGFGEGAGSTVSGPVSTPYNTRASISRTSTNVVAPSTPRTGNIPAFGFGSGQSTPMSGITPSAAAGSTDPKMMDGMSYDQNIIDTTMQPAPPVDEPPAYGQPTRFSGMGTEMAEQVMRDRLGGLEQAQQSMHQGDGQSLGRFPFEKE</sequence>
<dbReference type="STRING" id="86049.A0A1C1CHG3"/>
<evidence type="ECO:0000313" key="3">
    <source>
        <dbReference type="Proteomes" id="UP000094526"/>
    </source>
</evidence>
<feature type="region of interest" description="Disordered" evidence="1">
    <location>
        <begin position="1"/>
        <end position="35"/>
    </location>
</feature>
<gene>
    <name evidence="2" type="ORF">CLCR_11274</name>
</gene>
<organism evidence="2 3">
    <name type="scientific">Cladophialophora carrionii</name>
    <dbReference type="NCBI Taxonomy" id="86049"/>
    <lineage>
        <taxon>Eukaryota</taxon>
        <taxon>Fungi</taxon>
        <taxon>Dikarya</taxon>
        <taxon>Ascomycota</taxon>
        <taxon>Pezizomycotina</taxon>
        <taxon>Eurotiomycetes</taxon>
        <taxon>Chaetothyriomycetidae</taxon>
        <taxon>Chaetothyriales</taxon>
        <taxon>Herpotrichiellaceae</taxon>
        <taxon>Cladophialophora</taxon>
    </lineage>
</organism>
<proteinExistence type="predicted"/>
<dbReference type="AlphaFoldDB" id="A0A1C1CHG3"/>
<feature type="region of interest" description="Disordered" evidence="1">
    <location>
        <begin position="283"/>
        <end position="311"/>
    </location>
</feature>
<accession>A0A1C1CHG3</accession>
<name>A0A1C1CHG3_9EURO</name>
<keyword evidence="3" id="KW-1185">Reference proteome</keyword>
<dbReference type="Proteomes" id="UP000094526">
    <property type="component" value="Unassembled WGS sequence"/>
</dbReference>
<evidence type="ECO:0000256" key="1">
    <source>
        <dbReference type="SAM" id="MobiDB-lite"/>
    </source>
</evidence>
<dbReference type="eggNOG" id="ENOG502SQG8">
    <property type="taxonomic scope" value="Eukaryota"/>
</dbReference>
<feature type="compositionally biased region" description="Polar residues" evidence="1">
    <location>
        <begin position="290"/>
        <end position="300"/>
    </location>
</feature>
<feature type="region of interest" description="Disordered" evidence="1">
    <location>
        <begin position="143"/>
        <end position="186"/>
    </location>
</feature>